<sequence>MELRQAGIPGLHLRTAGRGKTSRFRQLMGSIERLKALDIPVDAARPLAGRLVRNGRLRNLLHGQATGIPLHPILTDVPFGAWFMAVFLDLFPDAGTQRAATRLVGLGVISAVPTALSGWAEWALADRKTQRVGVVHAGLNASAVLIFAGSWAARRRGRRRLGVGLARLGAVVLIAGGFTGGYMGRDRQEDRP</sequence>
<feature type="domain" description="DUF2231" evidence="2">
    <location>
        <begin position="67"/>
        <end position="183"/>
    </location>
</feature>
<feature type="transmembrane region" description="Helical" evidence="1">
    <location>
        <begin position="165"/>
        <end position="184"/>
    </location>
</feature>
<evidence type="ECO:0000256" key="1">
    <source>
        <dbReference type="SAM" id="Phobius"/>
    </source>
</evidence>
<feature type="transmembrane region" description="Helical" evidence="1">
    <location>
        <begin position="103"/>
        <end position="120"/>
    </location>
</feature>
<proteinExistence type="predicted"/>
<dbReference type="AlphaFoldDB" id="A0AAW8N7R0"/>
<organism evidence="3 4">
    <name type="scientific">Pseudarthrobacter oxydans</name>
    <name type="common">Arthrobacter oxydans</name>
    <dbReference type="NCBI Taxonomy" id="1671"/>
    <lineage>
        <taxon>Bacteria</taxon>
        <taxon>Bacillati</taxon>
        <taxon>Actinomycetota</taxon>
        <taxon>Actinomycetes</taxon>
        <taxon>Micrococcales</taxon>
        <taxon>Micrococcaceae</taxon>
        <taxon>Pseudarthrobacter</taxon>
    </lineage>
</organism>
<dbReference type="Proteomes" id="UP001262032">
    <property type="component" value="Unassembled WGS sequence"/>
</dbReference>
<feature type="transmembrane region" description="Helical" evidence="1">
    <location>
        <begin position="132"/>
        <end position="153"/>
    </location>
</feature>
<keyword evidence="1" id="KW-0472">Membrane</keyword>
<dbReference type="Pfam" id="PF09990">
    <property type="entry name" value="DUF2231"/>
    <property type="match status" value="1"/>
</dbReference>
<dbReference type="EMBL" id="JAVDWN010000002">
    <property type="protein sequence ID" value="MDR7162725.1"/>
    <property type="molecule type" value="Genomic_DNA"/>
</dbReference>
<dbReference type="GeneID" id="97421439"/>
<comment type="caution">
    <text evidence="3">The sequence shown here is derived from an EMBL/GenBank/DDBJ whole genome shotgun (WGS) entry which is preliminary data.</text>
</comment>
<name>A0AAW8N7R0_PSEOX</name>
<dbReference type="RefSeq" id="WP_310109880.1">
    <property type="nucleotide sequence ID" value="NZ_JAVDTN010000002.1"/>
</dbReference>
<keyword evidence="1" id="KW-1133">Transmembrane helix</keyword>
<evidence type="ECO:0000259" key="2">
    <source>
        <dbReference type="Pfam" id="PF09990"/>
    </source>
</evidence>
<accession>A0AAW8N7R0</accession>
<gene>
    <name evidence="3" type="ORF">J2X12_000733</name>
</gene>
<evidence type="ECO:0000313" key="3">
    <source>
        <dbReference type="EMBL" id="MDR7162725.1"/>
    </source>
</evidence>
<protein>
    <submittedName>
        <fullName evidence="3">Membrane protein</fullName>
    </submittedName>
</protein>
<dbReference type="InterPro" id="IPR019251">
    <property type="entry name" value="DUF2231_TM"/>
</dbReference>
<keyword evidence="1" id="KW-0812">Transmembrane</keyword>
<reference evidence="3" key="1">
    <citation type="submission" date="2023-07" db="EMBL/GenBank/DDBJ databases">
        <title>Sorghum-associated microbial communities from plants grown in Nebraska, USA.</title>
        <authorList>
            <person name="Schachtman D."/>
        </authorList>
    </citation>
    <scope>NUCLEOTIDE SEQUENCE</scope>
    <source>
        <strain evidence="3">BE261</strain>
    </source>
</reference>
<evidence type="ECO:0000313" key="4">
    <source>
        <dbReference type="Proteomes" id="UP001262032"/>
    </source>
</evidence>